<name>M6GI36_LEPIR</name>
<dbReference type="EMBL" id="AFLW02000093">
    <property type="protein sequence ID" value="EMM82199.1"/>
    <property type="molecule type" value="Genomic_DNA"/>
</dbReference>
<comment type="caution">
    <text evidence="1">The sequence shown here is derived from an EMBL/GenBank/DDBJ whole genome shotgun (WGS) entry which is preliminary data.</text>
</comment>
<accession>M6GI36</accession>
<reference evidence="1 2" key="1">
    <citation type="submission" date="2013-01" db="EMBL/GenBank/DDBJ databases">
        <authorList>
            <person name="Harkins D.M."/>
            <person name="Durkin A.S."/>
            <person name="Brinkac L.M."/>
            <person name="Haft D.H."/>
            <person name="Selengut J.D."/>
            <person name="Sanka R."/>
            <person name="DePew J."/>
            <person name="Purushe J."/>
            <person name="Hospenthal D.R."/>
            <person name="Murray C.K."/>
            <person name="Pimentel G."/>
            <person name="Wasfy M."/>
            <person name="Parker T."/>
            <person name="Miller R.S."/>
            <person name="Vinetz J.M."/>
            <person name="Sutton G.G."/>
            <person name="Nierman W.C."/>
            <person name="Fouts D.E."/>
        </authorList>
    </citation>
    <scope>NUCLEOTIDE SEQUENCE [LARGE SCALE GENOMIC DNA]</scope>
    <source>
        <strain evidence="1 2">2006001854</strain>
    </source>
</reference>
<proteinExistence type="predicted"/>
<dbReference type="AlphaFoldDB" id="M6GI36"/>
<gene>
    <name evidence="1" type="ORF">LEP1GSC037_2605</name>
</gene>
<sequence>MIPVIKRAKEGSNFPEARGLCFFPDVMRLPYDLNNRLRRTDNLPQEKKEKSGNYSLHRLRIGQFFSKNNARKNDYIFDPLMNSEQFQILKEHTGYIL</sequence>
<evidence type="ECO:0000313" key="2">
    <source>
        <dbReference type="Proteomes" id="UP000012128"/>
    </source>
</evidence>
<evidence type="ECO:0000313" key="1">
    <source>
        <dbReference type="EMBL" id="EMM82199.1"/>
    </source>
</evidence>
<organism evidence="1 2">
    <name type="scientific">Leptospira interrogans str. 2006001854</name>
    <dbReference type="NCBI Taxonomy" id="1001590"/>
    <lineage>
        <taxon>Bacteria</taxon>
        <taxon>Pseudomonadati</taxon>
        <taxon>Spirochaetota</taxon>
        <taxon>Spirochaetia</taxon>
        <taxon>Leptospirales</taxon>
        <taxon>Leptospiraceae</taxon>
        <taxon>Leptospira</taxon>
    </lineage>
</organism>
<dbReference type="Proteomes" id="UP000012128">
    <property type="component" value="Unassembled WGS sequence"/>
</dbReference>
<protein>
    <submittedName>
        <fullName evidence="1">Uncharacterized protein</fullName>
    </submittedName>
</protein>